<reference evidence="1 2" key="1">
    <citation type="submission" date="2016-10" db="EMBL/GenBank/DDBJ databases">
        <authorList>
            <person name="de Groot N.N."/>
        </authorList>
    </citation>
    <scope>NUCLEOTIDE SEQUENCE [LARGE SCALE GENOMIC DNA]</scope>
    <source>
        <strain evidence="1 2">Nm146</strain>
    </source>
</reference>
<proteinExistence type="predicted"/>
<evidence type="ECO:0000313" key="1">
    <source>
        <dbReference type="EMBL" id="SFM46632.1"/>
    </source>
</evidence>
<evidence type="ECO:0000313" key="2">
    <source>
        <dbReference type="Proteomes" id="UP000199561"/>
    </source>
</evidence>
<protein>
    <submittedName>
        <fullName evidence="1">Uncharacterized protein</fullName>
    </submittedName>
</protein>
<dbReference type="RefSeq" id="WP_090669511.1">
    <property type="nucleotide sequence ID" value="NZ_JAGFJN010000095.1"/>
</dbReference>
<dbReference type="OrthoDB" id="8480939at2"/>
<gene>
    <name evidence="1" type="ORF">SAMN05421880_11750</name>
</gene>
<dbReference type="Proteomes" id="UP000199561">
    <property type="component" value="Unassembled WGS sequence"/>
</dbReference>
<dbReference type="STRING" id="52442.SAMN05421880_11750"/>
<name>A0A1I4R2U9_9PROT</name>
<dbReference type="AlphaFoldDB" id="A0A1I4R2U9"/>
<accession>A0A1I4R2U9</accession>
<organism evidence="1 2">
    <name type="scientific">Nitrosomonas nitrosa</name>
    <dbReference type="NCBI Taxonomy" id="52442"/>
    <lineage>
        <taxon>Bacteria</taxon>
        <taxon>Pseudomonadati</taxon>
        <taxon>Pseudomonadota</taxon>
        <taxon>Betaproteobacteria</taxon>
        <taxon>Nitrosomonadales</taxon>
        <taxon>Nitrosomonadaceae</taxon>
        <taxon>Nitrosomonas</taxon>
    </lineage>
</organism>
<sequence>MILRQLIVMVCLLIVSSSTFAYRCTIDMRKIDEAMAKKPAITQSQEIEVRKLRTEGEALHKKGKHKESIEALHKALEILDVQ</sequence>
<dbReference type="EMBL" id="FOUF01000017">
    <property type="protein sequence ID" value="SFM46632.1"/>
    <property type="molecule type" value="Genomic_DNA"/>
</dbReference>
<keyword evidence="2" id="KW-1185">Reference proteome</keyword>